<keyword evidence="7" id="KW-0597">Phosphoprotein</keyword>
<evidence type="ECO:0000256" key="6">
    <source>
        <dbReference type="ARBA" id="ARBA00022475"/>
    </source>
</evidence>
<proteinExistence type="inferred from homology"/>
<keyword evidence="8 18" id="KW-0812">Transmembrane</keyword>
<dbReference type="Pfam" id="PF00999">
    <property type="entry name" value="Na_H_Exchanger"/>
    <property type="match status" value="1"/>
</dbReference>
<feature type="region of interest" description="Disordered" evidence="19">
    <location>
        <begin position="748"/>
        <end position="781"/>
    </location>
</feature>
<evidence type="ECO:0000256" key="11">
    <source>
        <dbReference type="ARBA" id="ARBA00022989"/>
    </source>
</evidence>
<dbReference type="InterPro" id="IPR004709">
    <property type="entry name" value="NaH_exchanger"/>
</dbReference>
<accession>A0A8J7P1B9</accession>
<keyword evidence="4 18" id="KW-0813">Transport</keyword>
<evidence type="ECO:0000256" key="4">
    <source>
        <dbReference type="ARBA" id="ARBA00022448"/>
    </source>
</evidence>
<keyword evidence="13 18" id="KW-0406">Ion transport</keyword>
<feature type="compositionally biased region" description="Basic residues" evidence="19">
    <location>
        <begin position="700"/>
        <end position="717"/>
    </location>
</feature>
<keyword evidence="24" id="KW-1185">Reference proteome</keyword>
<dbReference type="GO" id="GO:0015386">
    <property type="term" value="F:potassium:proton antiporter activity"/>
    <property type="evidence" value="ECO:0007669"/>
    <property type="project" value="TreeGrafter"/>
</dbReference>
<feature type="non-terminal residue" evidence="23">
    <location>
        <position position="933"/>
    </location>
</feature>
<keyword evidence="5 18" id="KW-0050">Antiport</keyword>
<feature type="transmembrane region" description="Helical" evidence="20">
    <location>
        <begin position="452"/>
        <end position="472"/>
    </location>
</feature>
<feature type="transmembrane region" description="Helical" evidence="20">
    <location>
        <begin position="386"/>
        <end position="409"/>
    </location>
</feature>
<organism evidence="23 24">
    <name type="scientific">Atractosteus spatula</name>
    <name type="common">Alligator gar</name>
    <name type="synonym">Lepisosteus spatula</name>
    <dbReference type="NCBI Taxonomy" id="7917"/>
    <lineage>
        <taxon>Eukaryota</taxon>
        <taxon>Metazoa</taxon>
        <taxon>Chordata</taxon>
        <taxon>Craniata</taxon>
        <taxon>Vertebrata</taxon>
        <taxon>Euteleostomi</taxon>
        <taxon>Actinopterygii</taxon>
        <taxon>Neopterygii</taxon>
        <taxon>Holostei</taxon>
        <taxon>Semionotiformes</taxon>
        <taxon>Lepisosteidae</taxon>
        <taxon>Atractosteus</taxon>
    </lineage>
</organism>
<feature type="signal peptide" evidence="21">
    <location>
        <begin position="1"/>
        <end position="24"/>
    </location>
</feature>
<evidence type="ECO:0000313" key="24">
    <source>
        <dbReference type="Proteomes" id="UP000736164"/>
    </source>
</evidence>
<evidence type="ECO:0000256" key="16">
    <source>
        <dbReference type="ARBA" id="ARBA00045831"/>
    </source>
</evidence>
<feature type="compositionally biased region" description="Basic residues" evidence="19">
    <location>
        <begin position="758"/>
        <end position="767"/>
    </location>
</feature>
<feature type="transmembrane region" description="Helical" evidence="20">
    <location>
        <begin position="159"/>
        <end position="185"/>
    </location>
</feature>
<name>A0A8J7P1B9_ATRSP</name>
<feature type="transmembrane region" description="Helical" evidence="20">
    <location>
        <begin position="311"/>
        <end position="334"/>
    </location>
</feature>
<evidence type="ECO:0000256" key="19">
    <source>
        <dbReference type="SAM" id="MobiDB-lite"/>
    </source>
</evidence>
<keyword evidence="15 18" id="KW-0739">Sodium transport</keyword>
<dbReference type="GO" id="GO:0031526">
    <property type="term" value="C:brush border membrane"/>
    <property type="evidence" value="ECO:0007669"/>
    <property type="project" value="TreeGrafter"/>
</dbReference>
<evidence type="ECO:0000256" key="14">
    <source>
        <dbReference type="ARBA" id="ARBA00023136"/>
    </source>
</evidence>
<feature type="domain" description="Cation/H+ exchanger transmembrane" evidence="22">
    <location>
        <begin position="80"/>
        <end position="478"/>
    </location>
</feature>
<dbReference type="PANTHER" id="PTHR10110">
    <property type="entry name" value="SODIUM/HYDROGEN EXCHANGER"/>
    <property type="match status" value="1"/>
</dbReference>
<gene>
    <name evidence="23" type="primary">Slc9a3_0</name>
    <name evidence="23" type="ORF">GTO95_0004844</name>
</gene>
<dbReference type="Proteomes" id="UP000736164">
    <property type="component" value="Unassembled WGS sequence"/>
</dbReference>
<reference evidence="23" key="1">
    <citation type="journal article" date="2021" name="Cell">
        <title>Tracing the genetic footprints of vertebrate landing in non-teleost ray-finned fishes.</title>
        <authorList>
            <person name="Bi X."/>
            <person name="Wang K."/>
            <person name="Yang L."/>
            <person name="Pan H."/>
            <person name="Jiang H."/>
            <person name="Wei Q."/>
            <person name="Fang M."/>
            <person name="Yu H."/>
            <person name="Zhu C."/>
            <person name="Cai Y."/>
            <person name="He Y."/>
            <person name="Gan X."/>
            <person name="Zeng H."/>
            <person name="Yu D."/>
            <person name="Zhu Y."/>
            <person name="Jiang H."/>
            <person name="Qiu Q."/>
            <person name="Yang H."/>
            <person name="Zhang Y.E."/>
            <person name="Wang W."/>
            <person name="Zhu M."/>
            <person name="He S."/>
            <person name="Zhang G."/>
        </authorList>
    </citation>
    <scope>NUCLEOTIDE SEQUENCE</scope>
    <source>
        <strain evidence="23">Allg_001</strain>
    </source>
</reference>
<dbReference type="EMBL" id="JAAWVO010058191">
    <property type="protein sequence ID" value="MBN3322074.1"/>
    <property type="molecule type" value="Genomic_DNA"/>
</dbReference>
<evidence type="ECO:0000256" key="17">
    <source>
        <dbReference type="ARBA" id="ARBA00047524"/>
    </source>
</evidence>
<dbReference type="GO" id="GO:0015385">
    <property type="term" value="F:sodium:proton antiporter activity"/>
    <property type="evidence" value="ECO:0007669"/>
    <property type="project" value="InterPro"/>
</dbReference>
<feature type="region of interest" description="Disordered" evidence="19">
    <location>
        <begin position="909"/>
        <end position="933"/>
    </location>
</feature>
<keyword evidence="9 21" id="KW-0732">Signal</keyword>
<evidence type="ECO:0000259" key="22">
    <source>
        <dbReference type="Pfam" id="PF00999"/>
    </source>
</evidence>
<evidence type="ECO:0000256" key="7">
    <source>
        <dbReference type="ARBA" id="ARBA00022553"/>
    </source>
</evidence>
<keyword evidence="11 20" id="KW-1133">Transmembrane helix</keyword>
<evidence type="ECO:0000256" key="9">
    <source>
        <dbReference type="ARBA" id="ARBA00022729"/>
    </source>
</evidence>
<evidence type="ECO:0000256" key="1">
    <source>
        <dbReference type="ARBA" id="ARBA00004195"/>
    </source>
</evidence>
<evidence type="ECO:0000256" key="15">
    <source>
        <dbReference type="ARBA" id="ARBA00023201"/>
    </source>
</evidence>
<dbReference type="NCBIfam" id="TIGR00840">
    <property type="entry name" value="b_cpa1"/>
    <property type="match status" value="1"/>
</dbReference>
<dbReference type="InterPro" id="IPR018410">
    <property type="entry name" value="Na/H_exchanger_3/5"/>
</dbReference>
<feature type="transmembrane region" description="Helical" evidence="20">
    <location>
        <begin position="267"/>
        <end position="291"/>
    </location>
</feature>
<feature type="chain" id="PRO_5035273504" description="Sodium/hydrogen exchanger" evidence="21">
    <location>
        <begin position="25"/>
        <end position="933"/>
    </location>
</feature>
<evidence type="ECO:0000313" key="23">
    <source>
        <dbReference type="EMBL" id="MBN3322074.1"/>
    </source>
</evidence>
<feature type="transmembrane region" description="Helical" evidence="20">
    <location>
        <begin position="224"/>
        <end position="247"/>
    </location>
</feature>
<evidence type="ECO:0000256" key="10">
    <source>
        <dbReference type="ARBA" id="ARBA00022753"/>
    </source>
</evidence>
<feature type="region of interest" description="Disordered" evidence="19">
    <location>
        <begin position="690"/>
        <end position="725"/>
    </location>
</feature>
<dbReference type="GO" id="GO:0098719">
    <property type="term" value="P:sodium ion import across plasma membrane"/>
    <property type="evidence" value="ECO:0007669"/>
    <property type="project" value="TreeGrafter"/>
</dbReference>
<comment type="caution">
    <text evidence="23">The sequence shown here is derived from an EMBL/GenBank/DDBJ whole genome shotgun (WGS) entry which is preliminary data.</text>
</comment>
<dbReference type="InterPro" id="IPR006153">
    <property type="entry name" value="Cation/H_exchanger_TM"/>
</dbReference>
<protein>
    <recommendedName>
        <fullName evidence="18">Sodium/hydrogen exchanger</fullName>
    </recommendedName>
</protein>
<feature type="transmembrane region" description="Helical" evidence="20">
    <location>
        <begin position="197"/>
        <end position="217"/>
    </location>
</feature>
<comment type="function">
    <text evidence="16">Plasma membrane Na(+)/H(+) antiporter. Exchanges intracellular H(+) ions for extracellular Na(+) in 1:1 stoichiometry, playing a key role in salt and fluid absorption and pH homeostasis. Major apical Na(+)/H(+) exchanger in kidney and intestine playing an important role in renal and intestine Na(+) absorption and blood pressure regulation.</text>
</comment>
<evidence type="ECO:0000256" key="18">
    <source>
        <dbReference type="RuleBase" id="RU003722"/>
    </source>
</evidence>
<evidence type="ECO:0000256" key="21">
    <source>
        <dbReference type="SAM" id="SignalP"/>
    </source>
</evidence>
<evidence type="ECO:0000256" key="2">
    <source>
        <dbReference type="ARBA" id="ARBA00004424"/>
    </source>
</evidence>
<feature type="non-terminal residue" evidence="23">
    <location>
        <position position="1"/>
    </location>
</feature>
<keyword evidence="6" id="KW-1003">Cell membrane</keyword>
<dbReference type="PANTHER" id="PTHR10110:SF90">
    <property type="entry name" value="SODIUM_HYDROGEN EXCHANGER 3"/>
    <property type="match status" value="1"/>
</dbReference>
<sequence>MELQRLKLTVVLLVLACCETLVDSDTLRGSRNPNGTYSSTRNEQTGNGNATAVGINTFQIVTFKWEHVMEPYLVALWILVAWLCKLVIELDHRVTQYIPESALLITCGFIFGGIIWGADKAPTFYLLPRTFFYYILPQIILETGYHMPNKLFFGNMGAILLFAVVGTCWAAGTIGLALWGCYLGGAMGTLDITLLDFLLFGSLLSAVDPVAVIAVFEQVHVNEVLYIIVFGESLLNDGVTVVLYNVFDTFVKMGAENIQAADIIKGIVSFFVVACGGTIIGVCFGILISLLTRITKNVQIIEPGYVFVMGYLAYLTAEMLSLSAILSITFYGVFCHKYVMANMDESSVTTVRSAMKAFANGSETILFFFLGVSAIDTHIWKWNTGFILLTVFFMVVFRYIGVFVMTWMLNQFRLIPLSIIDQVVMGYGGLRGGVVYGLAFLLDDAKVKEKNLFISTTLIVVYFTVMLQGVLIKPLVTWLRVKRSQPKDPLLVEKLQSRLFDHILVGIEDISGQFGNNYFKEKWTQFDEKWLCWLLIKPSVRKSRDYLFSVYHHLNVQDAVSYVSEGEHQGSLAFLRSESDANVDFNKNLSSKVSEIISKMTPEDASVSSFLRDNISSVCLDMQALDLWQKTGRHREDMDTHHIIQQHLYKSRKQPRNRFSRSNSVPNKDENEVQEIFQRTMKRRLESFKSAKMGVSQSKKIQKHQRKDHMQKPRNRFSRSNSVPNKDENEVQEIFQRTMKRRLESFKSAKMGVSQSKKIQKHQRKDHMQKVRTPPVESPNRSFSFQEEDFDFPNVDVTQQPGGGIHFLASGTLRTVQEENESGGKHQRNAVVRPGVPGQVDDPRAVFGPGIENPAFITDEDQLTSLRPPPWVPREDTVVPSQSARLHLPWSPNTFSRLTPLRLSARSTDSFQMADAPTNSDHPHSFLPNGKKH</sequence>
<dbReference type="PRINTS" id="PR01084">
    <property type="entry name" value="NAHEXCHNGR"/>
</dbReference>
<feature type="transmembrane region" description="Helical" evidence="20">
    <location>
        <begin position="102"/>
        <end position="118"/>
    </location>
</feature>
<dbReference type="GO" id="GO:0031901">
    <property type="term" value="C:early endosome membrane"/>
    <property type="evidence" value="ECO:0007669"/>
    <property type="project" value="UniProtKB-SubCell"/>
</dbReference>
<dbReference type="GO" id="GO:0055038">
    <property type="term" value="C:recycling endosome membrane"/>
    <property type="evidence" value="ECO:0007669"/>
    <property type="project" value="UniProtKB-SubCell"/>
</dbReference>
<keyword evidence="10" id="KW-0967">Endosome</keyword>
<evidence type="ECO:0000256" key="20">
    <source>
        <dbReference type="SAM" id="Phobius"/>
    </source>
</evidence>
<evidence type="ECO:0000256" key="13">
    <source>
        <dbReference type="ARBA" id="ARBA00023065"/>
    </source>
</evidence>
<comment type="subcellular location">
    <subcellularLocation>
        <location evidence="2">Apical cell membrane</location>
        <topology evidence="2">Multi-pass membrane protein</topology>
    </subcellularLocation>
    <subcellularLocation>
        <location evidence="3">Early endosome membrane</location>
        <topology evidence="3">Multi-pass membrane protein</topology>
    </subcellularLocation>
    <subcellularLocation>
        <location evidence="1">Recycling endosome membrane</location>
        <topology evidence="1">Multi-pass membrane protein</topology>
    </subcellularLocation>
</comment>
<feature type="transmembrane region" description="Helical" evidence="20">
    <location>
        <begin position="415"/>
        <end position="440"/>
    </location>
</feature>
<dbReference type="PRINTS" id="PR01087">
    <property type="entry name" value="NAHEXCHNGR3"/>
</dbReference>
<keyword evidence="14 20" id="KW-0472">Membrane</keyword>
<feature type="region of interest" description="Disordered" evidence="19">
    <location>
        <begin position="647"/>
        <end position="674"/>
    </location>
</feature>
<feature type="transmembrane region" description="Helical" evidence="20">
    <location>
        <begin position="72"/>
        <end position="90"/>
    </location>
</feature>
<evidence type="ECO:0000256" key="12">
    <source>
        <dbReference type="ARBA" id="ARBA00023053"/>
    </source>
</evidence>
<evidence type="ECO:0000256" key="3">
    <source>
        <dbReference type="ARBA" id="ARBA00004520"/>
    </source>
</evidence>
<comment type="similarity">
    <text evidence="18">Belongs to the monovalent cation:proton antiporter 1 (CPA1) transporter (TC 2.A.36) family.</text>
</comment>
<evidence type="ECO:0000256" key="8">
    <source>
        <dbReference type="ARBA" id="ARBA00022692"/>
    </source>
</evidence>
<evidence type="ECO:0000256" key="5">
    <source>
        <dbReference type="ARBA" id="ARBA00022449"/>
    </source>
</evidence>
<comment type="catalytic activity">
    <reaction evidence="17">
        <text>Na(+)(in) + H(+)(out) = Na(+)(out) + H(+)(in)</text>
        <dbReference type="Rhea" id="RHEA:29419"/>
        <dbReference type="ChEBI" id="CHEBI:15378"/>
        <dbReference type="ChEBI" id="CHEBI:29101"/>
    </reaction>
</comment>
<dbReference type="GO" id="GO:0051453">
    <property type="term" value="P:regulation of intracellular pH"/>
    <property type="evidence" value="ECO:0007669"/>
    <property type="project" value="TreeGrafter"/>
</dbReference>
<dbReference type="AlphaFoldDB" id="A0A8J7P1B9"/>
<feature type="compositionally biased region" description="Basic residues" evidence="19">
    <location>
        <begin position="649"/>
        <end position="659"/>
    </location>
</feature>
<keyword evidence="12" id="KW-0915">Sodium</keyword>
<dbReference type="InterPro" id="IPR018422">
    <property type="entry name" value="Cation/H_exchanger_CPA1"/>
</dbReference>
<dbReference type="Gene3D" id="6.10.140.1330">
    <property type="match status" value="1"/>
</dbReference>